<dbReference type="STRING" id="1802630.A3H26_00970"/>
<proteinExistence type="predicted"/>
<dbReference type="EMBL" id="MEVN01000038">
    <property type="protein sequence ID" value="OGC56422.1"/>
    <property type="molecule type" value="Genomic_DNA"/>
</dbReference>
<dbReference type="Gene3D" id="3.90.950.10">
    <property type="match status" value="1"/>
</dbReference>
<dbReference type="SUPFAM" id="SSF52972">
    <property type="entry name" value="ITPase-like"/>
    <property type="match status" value="1"/>
</dbReference>
<dbReference type="Proteomes" id="UP000177763">
    <property type="component" value="Unassembled WGS sequence"/>
</dbReference>
<dbReference type="InterPro" id="IPR002637">
    <property type="entry name" value="RdgB/HAM1"/>
</dbReference>
<dbReference type="GO" id="GO:0009143">
    <property type="term" value="P:nucleoside triphosphate catabolic process"/>
    <property type="evidence" value="ECO:0007669"/>
    <property type="project" value="InterPro"/>
</dbReference>
<dbReference type="Pfam" id="PF01725">
    <property type="entry name" value="Ham1p_like"/>
    <property type="match status" value="1"/>
</dbReference>
<protein>
    <recommendedName>
        <fullName evidence="4">Non-canonical purine NTP pyrophosphatase</fullName>
    </recommendedName>
</protein>
<evidence type="ECO:0000313" key="3">
    <source>
        <dbReference type="Proteomes" id="UP000177763"/>
    </source>
</evidence>
<gene>
    <name evidence="2" type="ORF">A3H26_00970</name>
</gene>
<evidence type="ECO:0000313" key="2">
    <source>
        <dbReference type="EMBL" id="OGC56422.1"/>
    </source>
</evidence>
<comment type="caution">
    <text evidence="2">The sequence shown here is derived from an EMBL/GenBank/DDBJ whole genome shotgun (WGS) entry which is preliminary data.</text>
</comment>
<dbReference type="AlphaFoldDB" id="A0A1F4VGQ1"/>
<sequence>MLNILIGTKNKYKAEEMVAFLGDISEIKIYFLADTNINIKIEENQKTLKKNAEKKAIELSKLTDFYVLTSDSGIDIPGLGNKWDILRNQRIVGEFSSDLEKAYKLLELMKNLKGEERKATNHFAMTLALKGNLLWSDQQIIERAYIIEELPDREIPQYKWMSHVWYYPQYNKVLNKLNDEEKEELRIQAVGIKNSLRKKIEEILLLNRD</sequence>
<dbReference type="InterPro" id="IPR029001">
    <property type="entry name" value="ITPase-like_fam"/>
</dbReference>
<reference evidence="2 3" key="1">
    <citation type="journal article" date="2016" name="Nat. Commun.">
        <title>Thousands of microbial genomes shed light on interconnected biogeochemical processes in an aquifer system.</title>
        <authorList>
            <person name="Anantharaman K."/>
            <person name="Brown C.T."/>
            <person name="Hug L.A."/>
            <person name="Sharon I."/>
            <person name="Castelle C.J."/>
            <person name="Probst A.J."/>
            <person name="Thomas B.C."/>
            <person name="Singh A."/>
            <person name="Wilkins M.J."/>
            <person name="Karaoz U."/>
            <person name="Brodie E.L."/>
            <person name="Williams K.H."/>
            <person name="Hubbard S.S."/>
            <person name="Banfield J.F."/>
        </authorList>
    </citation>
    <scope>NUCLEOTIDE SEQUENCE [LARGE SCALE GENOMIC DNA]</scope>
</reference>
<organism evidence="2 3">
    <name type="scientific">candidate division WWE3 bacterium RIFCSPLOWO2_12_FULL_36_10</name>
    <dbReference type="NCBI Taxonomy" id="1802630"/>
    <lineage>
        <taxon>Bacteria</taxon>
        <taxon>Katanobacteria</taxon>
    </lineage>
</organism>
<evidence type="ECO:0008006" key="4">
    <source>
        <dbReference type="Google" id="ProtNLM"/>
    </source>
</evidence>
<accession>A0A1F4VGQ1</accession>
<name>A0A1F4VGQ1_UNCKA</name>
<dbReference type="GO" id="GO:0047429">
    <property type="term" value="F:nucleoside triphosphate diphosphatase activity"/>
    <property type="evidence" value="ECO:0007669"/>
    <property type="project" value="InterPro"/>
</dbReference>
<evidence type="ECO:0000256" key="1">
    <source>
        <dbReference type="ARBA" id="ARBA00022801"/>
    </source>
</evidence>
<keyword evidence="1" id="KW-0378">Hydrolase</keyword>